<dbReference type="STRING" id="45235.A0A2K3Q8R9"/>
<gene>
    <name evidence="3" type="ORF">TCAP_06105</name>
</gene>
<keyword evidence="2" id="KW-0732">Signal</keyword>
<feature type="compositionally biased region" description="Polar residues" evidence="1">
    <location>
        <begin position="32"/>
        <end position="43"/>
    </location>
</feature>
<evidence type="ECO:0008006" key="5">
    <source>
        <dbReference type="Google" id="ProtNLM"/>
    </source>
</evidence>
<accession>A0A2K3Q8R9</accession>
<evidence type="ECO:0000256" key="2">
    <source>
        <dbReference type="SAM" id="SignalP"/>
    </source>
</evidence>
<feature type="region of interest" description="Disordered" evidence="1">
    <location>
        <begin position="32"/>
        <end position="89"/>
    </location>
</feature>
<evidence type="ECO:0000313" key="3">
    <source>
        <dbReference type="EMBL" id="PNY23952.1"/>
    </source>
</evidence>
<evidence type="ECO:0000256" key="1">
    <source>
        <dbReference type="SAM" id="MobiDB-lite"/>
    </source>
</evidence>
<dbReference type="Proteomes" id="UP000236621">
    <property type="component" value="Unassembled WGS sequence"/>
</dbReference>
<feature type="chain" id="PRO_5014388579" description="Secreted protein" evidence="2">
    <location>
        <begin position="19"/>
        <end position="128"/>
    </location>
</feature>
<reference evidence="3 4" key="1">
    <citation type="submission" date="2017-08" db="EMBL/GenBank/DDBJ databases">
        <title>Harnessing the power of phylogenomics to disentangle the directionality and signatures of interkingdom host jumping in the parasitic fungal genus Tolypocladium.</title>
        <authorList>
            <person name="Quandt C.A."/>
            <person name="Patterson W."/>
            <person name="Spatafora J.W."/>
        </authorList>
    </citation>
    <scope>NUCLEOTIDE SEQUENCE [LARGE SCALE GENOMIC DNA]</scope>
    <source>
        <strain evidence="3 4">CBS 113982</strain>
    </source>
</reference>
<keyword evidence="4" id="KW-1185">Reference proteome</keyword>
<name>A0A2K3Q8R9_9HYPO</name>
<evidence type="ECO:0000313" key="4">
    <source>
        <dbReference type="Proteomes" id="UP000236621"/>
    </source>
</evidence>
<feature type="signal peptide" evidence="2">
    <location>
        <begin position="1"/>
        <end position="18"/>
    </location>
</feature>
<organism evidence="3 4">
    <name type="scientific">Tolypocladium capitatum</name>
    <dbReference type="NCBI Taxonomy" id="45235"/>
    <lineage>
        <taxon>Eukaryota</taxon>
        <taxon>Fungi</taxon>
        <taxon>Dikarya</taxon>
        <taxon>Ascomycota</taxon>
        <taxon>Pezizomycotina</taxon>
        <taxon>Sordariomycetes</taxon>
        <taxon>Hypocreomycetidae</taxon>
        <taxon>Hypocreales</taxon>
        <taxon>Ophiocordycipitaceae</taxon>
        <taxon>Tolypocladium</taxon>
    </lineage>
</organism>
<comment type="caution">
    <text evidence="3">The sequence shown here is derived from an EMBL/GenBank/DDBJ whole genome shotgun (WGS) entry which is preliminary data.</text>
</comment>
<protein>
    <recommendedName>
        <fullName evidence="5">Secreted protein</fullName>
    </recommendedName>
</protein>
<sequence>MPPPSLASLLALFESLAAVEVLLAGRPAMLTNWFSQPAGSTRSPTEDGRVADNDDDTQVMEPDQGNGEMSPSPVPVLEPHGVGTSQQQLTSRVLQFSLTSSRNCGLAPTSAASSCPPSSSSPGACSSG</sequence>
<proteinExistence type="predicted"/>
<dbReference type="OrthoDB" id="14833at2759"/>
<feature type="region of interest" description="Disordered" evidence="1">
    <location>
        <begin position="103"/>
        <end position="128"/>
    </location>
</feature>
<feature type="compositionally biased region" description="Low complexity" evidence="1">
    <location>
        <begin position="110"/>
        <end position="128"/>
    </location>
</feature>
<dbReference type="AlphaFoldDB" id="A0A2K3Q8R9"/>
<dbReference type="EMBL" id="NRSZ01001003">
    <property type="protein sequence ID" value="PNY23952.1"/>
    <property type="molecule type" value="Genomic_DNA"/>
</dbReference>